<keyword evidence="8" id="KW-0206">Cytoskeleton</keyword>
<dbReference type="InterPro" id="IPR001752">
    <property type="entry name" value="Kinesin_motor_dom"/>
</dbReference>
<feature type="region of interest" description="Disordered" evidence="13">
    <location>
        <begin position="395"/>
        <end position="438"/>
    </location>
</feature>
<dbReference type="CDD" id="cd01372">
    <property type="entry name" value="KISc_KIF4"/>
    <property type="match status" value="1"/>
</dbReference>
<dbReference type="OrthoDB" id="3176171at2759"/>
<dbReference type="GO" id="GO:0005874">
    <property type="term" value="C:microtubule"/>
    <property type="evidence" value="ECO:0007669"/>
    <property type="project" value="UniProtKB-KW"/>
</dbReference>
<keyword evidence="5 10" id="KW-0067">ATP-binding</keyword>
<evidence type="ECO:0000256" key="1">
    <source>
        <dbReference type="ARBA" id="ARBA00004245"/>
    </source>
</evidence>
<dbReference type="GO" id="GO:0007052">
    <property type="term" value="P:mitotic spindle organization"/>
    <property type="evidence" value="ECO:0007669"/>
    <property type="project" value="TreeGrafter"/>
</dbReference>
<dbReference type="InterPro" id="IPR027417">
    <property type="entry name" value="P-loop_NTPase"/>
</dbReference>
<keyword evidence="7 10" id="KW-0505">Motor protein</keyword>
<feature type="coiled-coil region" evidence="12">
    <location>
        <begin position="624"/>
        <end position="655"/>
    </location>
</feature>
<evidence type="ECO:0000256" key="2">
    <source>
        <dbReference type="ARBA" id="ARBA00022490"/>
    </source>
</evidence>
<evidence type="ECO:0000259" key="14">
    <source>
        <dbReference type="PROSITE" id="PS50067"/>
    </source>
</evidence>
<dbReference type="Pfam" id="PF00225">
    <property type="entry name" value="Kinesin"/>
    <property type="match status" value="1"/>
</dbReference>
<feature type="domain" description="Kinesin motor" evidence="14">
    <location>
        <begin position="5"/>
        <end position="328"/>
    </location>
</feature>
<evidence type="ECO:0000256" key="3">
    <source>
        <dbReference type="ARBA" id="ARBA00022701"/>
    </source>
</evidence>
<evidence type="ECO:0000256" key="6">
    <source>
        <dbReference type="ARBA" id="ARBA00023054"/>
    </source>
</evidence>
<dbReference type="InterPro" id="IPR036961">
    <property type="entry name" value="Kinesin_motor_dom_sf"/>
</dbReference>
<sequence length="788" mass="89824">MSTCTVRVALRVRPFLDKEEPKSCISFIPNQPHILIDQNRQFTFDHVYSPSVSQEDVYQSAIQPLFDQFITGYNATILAYGQTGSGKTYSMGTSYHQQDPKQNGIVPRFAENLFHFIQTQLNNNDMTYKVRVSFLELYNEDIIDLLNINNTNITIREDVIGNISWSGIHEQEVKESKDLLNCLYQGSIARTTASTDMNSQSSRSHAIFSVTLTQHVLSSKKEITSKFHFVDLAGSERLKKTNAVGDRAREGISINAGLLALGNVISALSDDKLRGQYIPYRNSKLTRLLQDSLGGNSQTLMLACVSPADSNQHETLSTIKYANRAKRITNKVMINQQQNETEALKEQVRQLRQELELSDAFIKEVHLELDELRKRNETLEAALGRAKLEDDELTLVGSSSDENNHRLSVPVPTRTSSSTKRKKKSYHATSTRKRGSAVASDRLELIERQKERIKQESLLLKQLKASKEVDVSKLISLCQSSIKEQKQLIHSIEQIPPAEPKNKRSSLPQPKQPKRIPSEKTSHRQLQVEMDRLILENENISAQVKQMGLIVKRVFSMMNNATISIQQLKPILNKAVIIHNTLIKQKTNETSKRSSLDQTRSAEAIYQDILKLVSLDHVKNHATCAEITQELKQKKIQLMREQKELLKERKEMITEFYNDDASQQDGQQYMDERIDEITIQVDYLSLQIQELTAFSKPSPRPSLADLIQPLKENELRSLLSLVIQQDVIRGVVKSSMYQLAEETLYRYQQGFVQLRRLEKVMNHHILQHLLTSPTRILTNGLVLISGKK</sequence>
<evidence type="ECO:0000256" key="5">
    <source>
        <dbReference type="ARBA" id="ARBA00022840"/>
    </source>
</evidence>
<dbReference type="Proteomes" id="UP000717996">
    <property type="component" value="Unassembled WGS sequence"/>
</dbReference>
<dbReference type="GO" id="GO:0003777">
    <property type="term" value="F:microtubule motor activity"/>
    <property type="evidence" value="ECO:0007669"/>
    <property type="project" value="InterPro"/>
</dbReference>
<name>A0A9P7CGG7_RHIOR</name>
<dbReference type="GO" id="GO:0051231">
    <property type="term" value="P:spindle elongation"/>
    <property type="evidence" value="ECO:0007669"/>
    <property type="project" value="TreeGrafter"/>
</dbReference>
<dbReference type="PANTHER" id="PTHR47969:SF15">
    <property type="entry name" value="CHROMOSOME-ASSOCIATED KINESIN KIF4A-RELATED"/>
    <property type="match status" value="1"/>
</dbReference>
<dbReference type="SMART" id="SM00129">
    <property type="entry name" value="KISc"/>
    <property type="match status" value="1"/>
</dbReference>
<evidence type="ECO:0000313" key="16">
    <source>
        <dbReference type="Proteomes" id="UP000717996"/>
    </source>
</evidence>
<comment type="caution">
    <text evidence="15">The sequence shown here is derived from an EMBL/GenBank/DDBJ whole genome shotgun (WGS) entry which is preliminary data.</text>
</comment>
<feature type="region of interest" description="Disordered" evidence="13">
    <location>
        <begin position="494"/>
        <end position="523"/>
    </location>
</feature>
<evidence type="ECO:0000256" key="7">
    <source>
        <dbReference type="ARBA" id="ARBA00023175"/>
    </source>
</evidence>
<dbReference type="AlphaFoldDB" id="A0A9P7CGG7"/>
<organism evidence="15 16">
    <name type="scientific">Rhizopus oryzae</name>
    <name type="common">Mucormycosis agent</name>
    <name type="synonym">Rhizopus arrhizus var. delemar</name>
    <dbReference type="NCBI Taxonomy" id="64495"/>
    <lineage>
        <taxon>Eukaryota</taxon>
        <taxon>Fungi</taxon>
        <taxon>Fungi incertae sedis</taxon>
        <taxon>Mucoromycota</taxon>
        <taxon>Mucoromycotina</taxon>
        <taxon>Mucoromycetes</taxon>
        <taxon>Mucorales</taxon>
        <taxon>Mucorineae</taxon>
        <taxon>Rhizopodaceae</taxon>
        <taxon>Rhizopus</taxon>
    </lineage>
</organism>
<dbReference type="GO" id="GO:0005875">
    <property type="term" value="C:microtubule associated complex"/>
    <property type="evidence" value="ECO:0007669"/>
    <property type="project" value="TreeGrafter"/>
</dbReference>
<dbReference type="InterPro" id="IPR027640">
    <property type="entry name" value="Kinesin-like_fam"/>
</dbReference>
<comment type="similarity">
    <text evidence="9">Belongs to the TRAFAC class myosin-kinesin ATPase superfamily. Kinesin family. KIN-5/BimC subfamily.</text>
</comment>
<dbReference type="SUPFAM" id="SSF52540">
    <property type="entry name" value="P-loop containing nucleoside triphosphate hydrolases"/>
    <property type="match status" value="1"/>
</dbReference>
<feature type="compositionally biased region" description="Basic residues" evidence="13">
    <location>
        <begin position="419"/>
        <end position="435"/>
    </location>
</feature>
<evidence type="ECO:0000256" key="9">
    <source>
        <dbReference type="ARBA" id="ARBA00034704"/>
    </source>
</evidence>
<keyword evidence="6 12" id="KW-0175">Coiled coil</keyword>
<proteinExistence type="inferred from homology"/>
<evidence type="ECO:0000313" key="15">
    <source>
        <dbReference type="EMBL" id="KAG1552650.1"/>
    </source>
</evidence>
<dbReference type="PANTHER" id="PTHR47969">
    <property type="entry name" value="CHROMOSOME-ASSOCIATED KINESIN KIF4A-RELATED"/>
    <property type="match status" value="1"/>
</dbReference>
<accession>A0A9P7CGG7</accession>
<protein>
    <recommendedName>
        <fullName evidence="11">Kinesin-like protein</fullName>
    </recommendedName>
</protein>
<feature type="coiled-coil region" evidence="12">
    <location>
        <begin position="334"/>
        <end position="389"/>
    </location>
</feature>
<evidence type="ECO:0000256" key="13">
    <source>
        <dbReference type="SAM" id="MobiDB-lite"/>
    </source>
</evidence>
<evidence type="ECO:0000256" key="11">
    <source>
        <dbReference type="RuleBase" id="RU000394"/>
    </source>
</evidence>
<evidence type="ECO:0000256" key="12">
    <source>
        <dbReference type="SAM" id="Coils"/>
    </source>
</evidence>
<reference evidence="15" key="1">
    <citation type="journal article" date="2020" name="Microb. Genom.">
        <title>Genetic diversity of clinical and environmental Mucorales isolates obtained from an investigation of mucormycosis cases among solid organ transplant recipients.</title>
        <authorList>
            <person name="Nguyen M.H."/>
            <person name="Kaul D."/>
            <person name="Muto C."/>
            <person name="Cheng S.J."/>
            <person name="Richter R.A."/>
            <person name="Bruno V.M."/>
            <person name="Liu G."/>
            <person name="Beyhan S."/>
            <person name="Sundermann A.J."/>
            <person name="Mounaud S."/>
            <person name="Pasculle A.W."/>
            <person name="Nierman W.C."/>
            <person name="Driscoll E."/>
            <person name="Cumbie R."/>
            <person name="Clancy C.J."/>
            <person name="Dupont C.L."/>
        </authorList>
    </citation>
    <scope>NUCLEOTIDE SEQUENCE</scope>
    <source>
        <strain evidence="15">GL16</strain>
    </source>
</reference>
<feature type="binding site" evidence="10">
    <location>
        <begin position="81"/>
        <end position="88"/>
    </location>
    <ligand>
        <name>ATP</name>
        <dbReference type="ChEBI" id="CHEBI:30616"/>
    </ligand>
</feature>
<keyword evidence="3 11" id="KW-0493">Microtubule</keyword>
<dbReference type="PRINTS" id="PR00380">
    <property type="entry name" value="KINESINHEAVY"/>
</dbReference>
<evidence type="ECO:0000256" key="4">
    <source>
        <dbReference type="ARBA" id="ARBA00022741"/>
    </source>
</evidence>
<keyword evidence="2" id="KW-0963">Cytoplasm</keyword>
<dbReference type="GO" id="GO:0008017">
    <property type="term" value="F:microtubule binding"/>
    <property type="evidence" value="ECO:0007669"/>
    <property type="project" value="InterPro"/>
</dbReference>
<evidence type="ECO:0000256" key="10">
    <source>
        <dbReference type="PROSITE-ProRule" id="PRU00283"/>
    </source>
</evidence>
<dbReference type="EMBL" id="JAANIT010000075">
    <property type="protein sequence ID" value="KAG1552650.1"/>
    <property type="molecule type" value="Genomic_DNA"/>
</dbReference>
<dbReference type="Gene3D" id="3.40.850.10">
    <property type="entry name" value="Kinesin motor domain"/>
    <property type="match status" value="1"/>
</dbReference>
<dbReference type="FunFam" id="3.40.850.10:FF:000019">
    <property type="entry name" value="Kinesin-like protein KIN-5D"/>
    <property type="match status" value="1"/>
</dbReference>
<dbReference type="PROSITE" id="PS00411">
    <property type="entry name" value="KINESIN_MOTOR_1"/>
    <property type="match status" value="1"/>
</dbReference>
<keyword evidence="4 10" id="KW-0547">Nucleotide-binding</keyword>
<evidence type="ECO:0000256" key="8">
    <source>
        <dbReference type="ARBA" id="ARBA00023212"/>
    </source>
</evidence>
<gene>
    <name evidence="15" type="ORF">G6F51_001090</name>
</gene>
<dbReference type="GO" id="GO:0005524">
    <property type="term" value="F:ATP binding"/>
    <property type="evidence" value="ECO:0007669"/>
    <property type="project" value="UniProtKB-UniRule"/>
</dbReference>
<comment type="subcellular location">
    <subcellularLocation>
        <location evidence="1">Cytoplasm</location>
        <location evidence="1">Cytoskeleton</location>
    </subcellularLocation>
</comment>
<dbReference type="PROSITE" id="PS50067">
    <property type="entry name" value="KINESIN_MOTOR_2"/>
    <property type="match status" value="1"/>
</dbReference>
<dbReference type="InterPro" id="IPR019821">
    <property type="entry name" value="Kinesin_motor_CS"/>
</dbReference>
<dbReference type="GO" id="GO:0007018">
    <property type="term" value="P:microtubule-based movement"/>
    <property type="evidence" value="ECO:0007669"/>
    <property type="project" value="InterPro"/>
</dbReference>